<dbReference type="AlphaFoldDB" id="A0A5S4V790"/>
<dbReference type="InterPro" id="IPR026891">
    <property type="entry name" value="Fn3-like"/>
</dbReference>
<proteinExistence type="inferred from homology"/>
<dbReference type="PRINTS" id="PR00133">
    <property type="entry name" value="GLHYDRLASE3"/>
</dbReference>
<keyword evidence="3" id="KW-0119">Carbohydrate metabolism</keyword>
<dbReference type="Gene3D" id="2.60.120.260">
    <property type="entry name" value="Galactose-binding domain-like"/>
    <property type="match status" value="1"/>
</dbReference>
<dbReference type="EMBL" id="VSSB01000001">
    <property type="protein sequence ID" value="TYL54674.1"/>
    <property type="molecule type" value="Genomic_DNA"/>
</dbReference>
<organism evidence="6 7">
    <name type="scientific">Agromyces mariniharenae</name>
    <dbReference type="NCBI Taxonomy" id="2604423"/>
    <lineage>
        <taxon>Bacteria</taxon>
        <taxon>Bacillati</taxon>
        <taxon>Actinomycetota</taxon>
        <taxon>Actinomycetes</taxon>
        <taxon>Micrococcales</taxon>
        <taxon>Microbacteriaceae</taxon>
        <taxon>Agromyces</taxon>
    </lineage>
</organism>
<keyword evidence="7" id="KW-1185">Reference proteome</keyword>
<dbReference type="InterPro" id="IPR050288">
    <property type="entry name" value="Cellulose_deg_GH3"/>
</dbReference>
<dbReference type="Gene3D" id="2.60.40.10">
    <property type="entry name" value="Immunoglobulins"/>
    <property type="match status" value="1"/>
</dbReference>
<dbReference type="InterPro" id="IPR013783">
    <property type="entry name" value="Ig-like_fold"/>
</dbReference>
<dbReference type="Proteomes" id="UP000325243">
    <property type="component" value="Unassembled WGS sequence"/>
</dbReference>
<feature type="domain" description="Fibronectin type III-like" evidence="5">
    <location>
        <begin position="743"/>
        <end position="817"/>
    </location>
</feature>
<reference evidence="6 7" key="1">
    <citation type="submission" date="2019-08" db="EMBL/GenBank/DDBJ databases">
        <authorList>
            <person name="Hu J."/>
        </authorList>
    </citation>
    <scope>NUCLEOTIDE SEQUENCE [LARGE SCALE GENOMIC DNA]</scope>
    <source>
        <strain evidence="6 7">NEAU-184</strain>
    </source>
</reference>
<evidence type="ECO:0000256" key="3">
    <source>
        <dbReference type="ARBA" id="ARBA00023277"/>
    </source>
</evidence>
<dbReference type="Pfam" id="PF01915">
    <property type="entry name" value="Glyco_hydro_3_C"/>
    <property type="match status" value="1"/>
</dbReference>
<dbReference type="SUPFAM" id="SSF51445">
    <property type="entry name" value="(Trans)glycosidases"/>
    <property type="match status" value="1"/>
</dbReference>
<keyword evidence="4" id="KW-0326">Glycosidase</keyword>
<dbReference type="PROSITE" id="PS00775">
    <property type="entry name" value="GLYCOSYL_HYDROL_F3"/>
    <property type="match status" value="1"/>
</dbReference>
<dbReference type="Pfam" id="PF14310">
    <property type="entry name" value="Fn3-like"/>
    <property type="match status" value="1"/>
</dbReference>
<dbReference type="InterPro" id="IPR002772">
    <property type="entry name" value="Glyco_hydro_3_C"/>
</dbReference>
<comment type="caution">
    <text evidence="6">The sequence shown here is derived from an EMBL/GenBank/DDBJ whole genome shotgun (WGS) entry which is preliminary data.</text>
</comment>
<dbReference type="InterPro" id="IPR001764">
    <property type="entry name" value="Glyco_hydro_3_N"/>
</dbReference>
<protein>
    <submittedName>
        <fullName evidence="6">Glycoside hydrolase family 3 protein</fullName>
    </submittedName>
</protein>
<dbReference type="PANTHER" id="PTHR42715:SF10">
    <property type="entry name" value="BETA-GLUCOSIDASE"/>
    <property type="match status" value="1"/>
</dbReference>
<dbReference type="Gene3D" id="3.40.50.1700">
    <property type="entry name" value="Glycoside hydrolase family 3 C-terminal domain"/>
    <property type="match status" value="1"/>
</dbReference>
<gene>
    <name evidence="6" type="ORF">FYC51_08570</name>
</gene>
<dbReference type="InterPro" id="IPR017853">
    <property type="entry name" value="GH"/>
</dbReference>
<dbReference type="GO" id="GO:0004553">
    <property type="term" value="F:hydrolase activity, hydrolyzing O-glycosyl compounds"/>
    <property type="evidence" value="ECO:0007669"/>
    <property type="project" value="InterPro"/>
</dbReference>
<dbReference type="Pfam" id="PF00933">
    <property type="entry name" value="Glyco_hydro_3"/>
    <property type="match status" value="1"/>
</dbReference>
<evidence type="ECO:0000256" key="2">
    <source>
        <dbReference type="ARBA" id="ARBA00022801"/>
    </source>
</evidence>
<comment type="similarity">
    <text evidence="1 4">Belongs to the glycosyl hydrolase 3 family.</text>
</comment>
<dbReference type="InterPro" id="IPR019800">
    <property type="entry name" value="Glyco_hydro_3_AS"/>
</dbReference>
<evidence type="ECO:0000313" key="6">
    <source>
        <dbReference type="EMBL" id="TYL54674.1"/>
    </source>
</evidence>
<dbReference type="SMART" id="SM01217">
    <property type="entry name" value="Fn3_like"/>
    <property type="match status" value="1"/>
</dbReference>
<sequence>MALLTGAATWTLREIPAIGLRTMTVSDGPIGVRGTGDDGLPSAQLPAPSATAATWDVDLQARLGALMAAEARRKAVDVILAPVVNLQRSPVGGRHFECLAEDPLLTARLAVAFVGAIQEQGVAACVKHFVGNETETDRTEYLSRIDERTLREVYLAPFEAVVDAGIWTIMAAYNGLARDGVDATATAHGPLLNGILKDEWAFDGIVVSDWLATKTAVEPALGGLDLVMPGPGGPWAEGLLDAVRDGRVPESAIDDKVARILRLAERVGALSGLAGHLLPYDASGATEDPASDEVAALLTEAAARSTVVLRNEGGLLPVATGADGPRRIALIGHNAVVPFTQGGGSAFVTPPHVSAPIDALRDALPHAEVALDRGGAATVGAPLAPGELLTTPDGEPGIRIDLLDADGVVRESLQVPDAASLWFPVHDAGVASARLTTDVELRAAGRHVIELAPVGAHRVTVDGTLRAASDEPVGVEVVLNSSYANPPSVEAVVEVDAPRLARVEVDAQVVDGESYGRFVRVHFRYRAPGLTIDEELDAAVAAAAASDLAVVVVGTNPETESEGWDRPDLALPARQNELVRRVAAANPRTVVVVNAGAPVILPWLDEVPAVLWWWLPGQEAGTSLAAVLTGAIEPSGRLPWTLPAREEDVPVPHGIPVDGVIEYTERLDVGHRGWDRLGRTPAREFGFGLGYAAWEYRSVELVDAASVDATDAHVNAAGTPADPRPAVVVRVTIANTGARDGREVVQCYLAADPADAASDPDRPLRWLAGFAVVDVAAGGTATVDLPIDRRAFETWSTDAARFTLRPGAYRAHVGRSSRDLRLEIDVPIRG</sequence>
<evidence type="ECO:0000259" key="5">
    <source>
        <dbReference type="SMART" id="SM01217"/>
    </source>
</evidence>
<evidence type="ECO:0000256" key="4">
    <source>
        <dbReference type="RuleBase" id="RU361161"/>
    </source>
</evidence>
<dbReference type="GO" id="GO:0005975">
    <property type="term" value="P:carbohydrate metabolic process"/>
    <property type="evidence" value="ECO:0007669"/>
    <property type="project" value="InterPro"/>
</dbReference>
<dbReference type="PANTHER" id="PTHR42715">
    <property type="entry name" value="BETA-GLUCOSIDASE"/>
    <property type="match status" value="1"/>
</dbReference>
<dbReference type="SUPFAM" id="SSF52279">
    <property type="entry name" value="Beta-D-glucan exohydrolase, C-terminal domain"/>
    <property type="match status" value="1"/>
</dbReference>
<accession>A0A5S4V790</accession>
<name>A0A5S4V790_9MICO</name>
<dbReference type="InterPro" id="IPR036881">
    <property type="entry name" value="Glyco_hydro_3_C_sf"/>
</dbReference>
<dbReference type="InterPro" id="IPR036962">
    <property type="entry name" value="Glyco_hydro_3_N_sf"/>
</dbReference>
<keyword evidence="2 4" id="KW-0378">Hydrolase</keyword>
<evidence type="ECO:0000256" key="1">
    <source>
        <dbReference type="ARBA" id="ARBA00005336"/>
    </source>
</evidence>
<dbReference type="Gene3D" id="3.20.20.300">
    <property type="entry name" value="Glycoside hydrolase, family 3, N-terminal domain"/>
    <property type="match status" value="1"/>
</dbReference>
<evidence type="ECO:0000313" key="7">
    <source>
        <dbReference type="Proteomes" id="UP000325243"/>
    </source>
</evidence>